<evidence type="ECO:0000256" key="10">
    <source>
        <dbReference type="ARBA" id="ARBA00022723"/>
    </source>
</evidence>
<keyword evidence="9 14" id="KW-0540">Nuclease</keyword>
<feature type="binding site" evidence="14 15">
    <location>
        <position position="116"/>
    </location>
    <ligand>
        <name>a divalent metal cation</name>
        <dbReference type="ChEBI" id="CHEBI:60240"/>
    </ligand>
</feature>
<name>A0A484HEJ7_9BACT</name>
<dbReference type="GO" id="GO:0003723">
    <property type="term" value="F:RNA binding"/>
    <property type="evidence" value="ECO:0007669"/>
    <property type="project" value="UniProtKB-UniRule"/>
</dbReference>
<dbReference type="InterPro" id="IPR036397">
    <property type="entry name" value="RNaseH_sf"/>
</dbReference>
<evidence type="ECO:0000256" key="11">
    <source>
        <dbReference type="ARBA" id="ARBA00022759"/>
    </source>
</evidence>
<dbReference type="GO" id="GO:0032299">
    <property type="term" value="C:ribonuclease H2 complex"/>
    <property type="evidence" value="ECO:0007669"/>
    <property type="project" value="TreeGrafter"/>
</dbReference>
<dbReference type="HAMAP" id="MF_00052_B">
    <property type="entry name" value="RNase_HII_B"/>
    <property type="match status" value="1"/>
</dbReference>
<dbReference type="GO" id="GO:0004523">
    <property type="term" value="F:RNA-DNA hybrid ribonuclease activity"/>
    <property type="evidence" value="ECO:0007669"/>
    <property type="project" value="UniProtKB-UniRule"/>
</dbReference>
<dbReference type="GO" id="GO:0005737">
    <property type="term" value="C:cytoplasm"/>
    <property type="evidence" value="ECO:0007669"/>
    <property type="project" value="UniProtKB-SubCell"/>
</dbReference>
<dbReference type="InterPro" id="IPR012337">
    <property type="entry name" value="RNaseH-like_sf"/>
</dbReference>
<comment type="similarity">
    <text evidence="5 14 16">Belongs to the RNase HII family.</text>
</comment>
<evidence type="ECO:0000313" key="18">
    <source>
        <dbReference type="EMBL" id="VEN73660.1"/>
    </source>
</evidence>
<accession>A0A484HEJ7</accession>
<keyword evidence="8 14" id="KW-0963">Cytoplasm</keyword>
<proteinExistence type="inferred from homology"/>
<comment type="subcellular location">
    <subcellularLocation>
        <location evidence="4 14">Cytoplasm</location>
    </subcellularLocation>
</comment>
<dbReference type="EMBL" id="CAACVI010000012">
    <property type="protein sequence ID" value="VEN73660.1"/>
    <property type="molecule type" value="Genomic_DNA"/>
</dbReference>
<keyword evidence="13 14" id="KW-0464">Manganese</keyword>
<organism evidence="18">
    <name type="scientific">uncultured Desulfobacteraceae bacterium</name>
    <dbReference type="NCBI Taxonomy" id="218296"/>
    <lineage>
        <taxon>Bacteria</taxon>
        <taxon>Pseudomonadati</taxon>
        <taxon>Thermodesulfobacteriota</taxon>
        <taxon>Desulfobacteria</taxon>
        <taxon>Desulfobacterales</taxon>
        <taxon>Desulfobacteraceae</taxon>
        <taxon>environmental samples</taxon>
    </lineage>
</organism>
<protein>
    <recommendedName>
        <fullName evidence="7 14">Ribonuclease HII</fullName>
        <shortName evidence="14">RNase HII</shortName>
        <ecNumber evidence="6 14">3.1.26.4</ecNumber>
    </recommendedName>
</protein>
<dbReference type="SUPFAM" id="SSF53098">
    <property type="entry name" value="Ribonuclease H-like"/>
    <property type="match status" value="1"/>
</dbReference>
<dbReference type="EC" id="3.1.26.4" evidence="6 14"/>
<sequence length="203" mass="22216">MERDQWSFEKNARAKGFRYVAGIDEAGRGPLAGPVVAAAVILPPSFDPDGVTDSKKLTPKKRDALYEKIYKVAVSIGIGMVDPHEIDRVNILRASLSAMAISAGNLKPGADFLLIDGNFSIPSDIPQKPIVKGDSLSVSISAASIVAKVTRDRMMVRHALDYPEFGFEKHKGYPTRAHREVLRRLGPSPIHRLTFKGSLPKTR</sequence>
<comment type="catalytic activity">
    <reaction evidence="1 14 15 16">
        <text>Endonucleolytic cleavage to 5'-phosphomonoester.</text>
        <dbReference type="EC" id="3.1.26.4"/>
    </reaction>
</comment>
<dbReference type="InterPro" id="IPR024567">
    <property type="entry name" value="RNase_HII/HIII_dom"/>
</dbReference>
<dbReference type="GO" id="GO:0030145">
    <property type="term" value="F:manganese ion binding"/>
    <property type="evidence" value="ECO:0007669"/>
    <property type="project" value="UniProtKB-UniRule"/>
</dbReference>
<evidence type="ECO:0000256" key="3">
    <source>
        <dbReference type="ARBA" id="ARBA00004065"/>
    </source>
</evidence>
<evidence type="ECO:0000256" key="13">
    <source>
        <dbReference type="ARBA" id="ARBA00023211"/>
    </source>
</evidence>
<dbReference type="GO" id="GO:0043137">
    <property type="term" value="P:DNA replication, removal of RNA primer"/>
    <property type="evidence" value="ECO:0007669"/>
    <property type="project" value="TreeGrafter"/>
</dbReference>
<evidence type="ECO:0000256" key="5">
    <source>
        <dbReference type="ARBA" id="ARBA00007383"/>
    </source>
</evidence>
<dbReference type="InterPro" id="IPR001352">
    <property type="entry name" value="RNase_HII/HIII"/>
</dbReference>
<evidence type="ECO:0000256" key="1">
    <source>
        <dbReference type="ARBA" id="ARBA00000077"/>
    </source>
</evidence>
<evidence type="ECO:0000256" key="2">
    <source>
        <dbReference type="ARBA" id="ARBA00001946"/>
    </source>
</evidence>
<dbReference type="AlphaFoldDB" id="A0A484HEJ7"/>
<dbReference type="Pfam" id="PF01351">
    <property type="entry name" value="RNase_HII"/>
    <property type="match status" value="1"/>
</dbReference>
<feature type="binding site" evidence="14 15">
    <location>
        <position position="24"/>
    </location>
    <ligand>
        <name>a divalent metal cation</name>
        <dbReference type="ChEBI" id="CHEBI:60240"/>
    </ligand>
</feature>
<feature type="domain" description="RNase H type-2" evidence="17">
    <location>
        <begin position="18"/>
        <end position="203"/>
    </location>
</feature>
<evidence type="ECO:0000256" key="4">
    <source>
        <dbReference type="ARBA" id="ARBA00004496"/>
    </source>
</evidence>
<dbReference type="PROSITE" id="PS51975">
    <property type="entry name" value="RNASE_H_2"/>
    <property type="match status" value="1"/>
</dbReference>
<evidence type="ECO:0000256" key="6">
    <source>
        <dbReference type="ARBA" id="ARBA00012180"/>
    </source>
</evidence>
<keyword evidence="11 14" id="KW-0255">Endonuclease</keyword>
<gene>
    <name evidence="14 18" type="primary">rnhB</name>
    <name evidence="18" type="ORF">EPICR_20127</name>
</gene>
<dbReference type="InterPro" id="IPR022898">
    <property type="entry name" value="RNase_HII"/>
</dbReference>
<comment type="cofactor">
    <cofactor evidence="14 15">
        <name>Mn(2+)</name>
        <dbReference type="ChEBI" id="CHEBI:29035"/>
    </cofactor>
    <cofactor evidence="14 15">
        <name>Mg(2+)</name>
        <dbReference type="ChEBI" id="CHEBI:18420"/>
    </cofactor>
    <text evidence="14 15">Manganese or magnesium. Binds 1 divalent metal ion per monomer in the absence of substrate. May bind a second metal ion after substrate binding.</text>
</comment>
<evidence type="ECO:0000256" key="9">
    <source>
        <dbReference type="ARBA" id="ARBA00022722"/>
    </source>
</evidence>
<evidence type="ECO:0000256" key="12">
    <source>
        <dbReference type="ARBA" id="ARBA00022801"/>
    </source>
</evidence>
<keyword evidence="12 14" id="KW-0378">Hydrolase</keyword>
<evidence type="ECO:0000256" key="8">
    <source>
        <dbReference type="ARBA" id="ARBA00022490"/>
    </source>
</evidence>
<dbReference type="CDD" id="cd07182">
    <property type="entry name" value="RNase_HII_bacteria_HII_like"/>
    <property type="match status" value="1"/>
</dbReference>
<evidence type="ECO:0000256" key="14">
    <source>
        <dbReference type="HAMAP-Rule" id="MF_00052"/>
    </source>
</evidence>
<evidence type="ECO:0000256" key="16">
    <source>
        <dbReference type="RuleBase" id="RU003515"/>
    </source>
</evidence>
<reference evidence="18" key="1">
    <citation type="submission" date="2019-01" db="EMBL/GenBank/DDBJ databases">
        <authorList>
            <consortium name="Genoscope - CEA"/>
            <person name="William W."/>
        </authorList>
    </citation>
    <scope>NUCLEOTIDE SEQUENCE</scope>
    <source>
        <strain evidence="18">CR-1</strain>
    </source>
</reference>
<dbReference type="NCBIfam" id="NF000594">
    <property type="entry name" value="PRK00015.1-1"/>
    <property type="match status" value="1"/>
</dbReference>
<comment type="function">
    <text evidence="3 14 16">Endonuclease that specifically degrades the RNA of RNA-DNA hybrids.</text>
</comment>
<comment type="cofactor">
    <cofactor evidence="2">
        <name>Mg(2+)</name>
        <dbReference type="ChEBI" id="CHEBI:18420"/>
    </cofactor>
</comment>
<feature type="binding site" evidence="14 15">
    <location>
        <position position="25"/>
    </location>
    <ligand>
        <name>a divalent metal cation</name>
        <dbReference type="ChEBI" id="CHEBI:60240"/>
    </ligand>
</feature>
<keyword evidence="10 14" id="KW-0479">Metal-binding</keyword>
<dbReference type="Gene3D" id="3.30.420.10">
    <property type="entry name" value="Ribonuclease H-like superfamily/Ribonuclease H"/>
    <property type="match status" value="1"/>
</dbReference>
<evidence type="ECO:0000259" key="17">
    <source>
        <dbReference type="PROSITE" id="PS51975"/>
    </source>
</evidence>
<dbReference type="PANTHER" id="PTHR10954">
    <property type="entry name" value="RIBONUCLEASE H2 SUBUNIT A"/>
    <property type="match status" value="1"/>
</dbReference>
<dbReference type="NCBIfam" id="NF000595">
    <property type="entry name" value="PRK00015.1-3"/>
    <property type="match status" value="1"/>
</dbReference>
<dbReference type="GO" id="GO:0006298">
    <property type="term" value="P:mismatch repair"/>
    <property type="evidence" value="ECO:0007669"/>
    <property type="project" value="TreeGrafter"/>
</dbReference>
<evidence type="ECO:0000256" key="7">
    <source>
        <dbReference type="ARBA" id="ARBA00019179"/>
    </source>
</evidence>
<dbReference type="PANTHER" id="PTHR10954:SF18">
    <property type="entry name" value="RIBONUCLEASE HII"/>
    <property type="match status" value="1"/>
</dbReference>
<evidence type="ECO:0000256" key="15">
    <source>
        <dbReference type="PROSITE-ProRule" id="PRU01319"/>
    </source>
</evidence>